<sequence>MPALEAGLATGNTTRKNTPKREQPSIRAASSSSLGNDWKNEVIR</sequence>
<evidence type="ECO:0000313" key="3">
    <source>
        <dbReference type="Proteomes" id="UP000633509"/>
    </source>
</evidence>
<comment type="caution">
    <text evidence="2">The sequence shown here is derived from an EMBL/GenBank/DDBJ whole genome shotgun (WGS) entry which is preliminary data.</text>
</comment>
<dbReference type="EMBL" id="JADBEK010000001">
    <property type="protein sequence ID" value="MBE1583899.1"/>
    <property type="molecule type" value="Genomic_DNA"/>
</dbReference>
<reference evidence="2 3" key="1">
    <citation type="submission" date="2020-10" db="EMBL/GenBank/DDBJ databases">
        <title>Sequencing the genomes of 1000 actinobacteria strains.</title>
        <authorList>
            <person name="Klenk H.-P."/>
        </authorList>
    </citation>
    <scope>NUCLEOTIDE SEQUENCE [LARGE SCALE GENOMIC DNA]</scope>
    <source>
        <strain evidence="2 3">DSM 43173</strain>
    </source>
</reference>
<name>A0ABR9LTA9_9ACTN</name>
<keyword evidence="3" id="KW-1185">Reference proteome</keyword>
<gene>
    <name evidence="2" type="ORF">H4W80_002157</name>
</gene>
<organism evidence="2 3">
    <name type="scientific">Nonomuraea angiospora</name>
    <dbReference type="NCBI Taxonomy" id="46172"/>
    <lineage>
        <taxon>Bacteria</taxon>
        <taxon>Bacillati</taxon>
        <taxon>Actinomycetota</taxon>
        <taxon>Actinomycetes</taxon>
        <taxon>Streptosporangiales</taxon>
        <taxon>Streptosporangiaceae</taxon>
        <taxon>Nonomuraea</taxon>
    </lineage>
</organism>
<protein>
    <submittedName>
        <fullName evidence="2">Uncharacterized protein</fullName>
    </submittedName>
</protein>
<evidence type="ECO:0000256" key="1">
    <source>
        <dbReference type="SAM" id="MobiDB-lite"/>
    </source>
</evidence>
<dbReference type="Proteomes" id="UP000633509">
    <property type="component" value="Unassembled WGS sequence"/>
</dbReference>
<accession>A0ABR9LTA9</accession>
<feature type="region of interest" description="Disordered" evidence="1">
    <location>
        <begin position="1"/>
        <end position="44"/>
    </location>
</feature>
<proteinExistence type="predicted"/>
<evidence type="ECO:0000313" key="2">
    <source>
        <dbReference type="EMBL" id="MBE1583899.1"/>
    </source>
</evidence>